<dbReference type="Pfam" id="PF21539">
    <property type="entry name" value="Med15_C"/>
    <property type="match status" value="1"/>
</dbReference>
<feature type="domain" description="ARC105/Med15 mediator subunit C-terminal" evidence="1">
    <location>
        <begin position="263"/>
        <end position="331"/>
    </location>
</feature>
<evidence type="ECO:0000313" key="2">
    <source>
        <dbReference type="Proteomes" id="UP000504603"/>
    </source>
</evidence>
<dbReference type="KEGG" id="mcha:111010000"/>
<dbReference type="InterPro" id="IPR044661">
    <property type="entry name" value="MED15a/b/c-like"/>
</dbReference>
<keyword evidence="2" id="KW-1185">Reference proteome</keyword>
<dbReference type="OrthoDB" id="1896842at2759"/>
<name>A0A6J1CCM7_MOMCH</name>
<gene>
    <name evidence="3" type="primary">LOC111010000</name>
</gene>
<organism evidence="2 3">
    <name type="scientific">Momordica charantia</name>
    <name type="common">Bitter gourd</name>
    <name type="synonym">Balsam pear</name>
    <dbReference type="NCBI Taxonomy" id="3673"/>
    <lineage>
        <taxon>Eukaryota</taxon>
        <taxon>Viridiplantae</taxon>
        <taxon>Streptophyta</taxon>
        <taxon>Embryophyta</taxon>
        <taxon>Tracheophyta</taxon>
        <taxon>Spermatophyta</taxon>
        <taxon>Magnoliopsida</taxon>
        <taxon>eudicotyledons</taxon>
        <taxon>Gunneridae</taxon>
        <taxon>Pentapetalae</taxon>
        <taxon>rosids</taxon>
        <taxon>fabids</taxon>
        <taxon>Cucurbitales</taxon>
        <taxon>Cucurbitaceae</taxon>
        <taxon>Momordiceae</taxon>
        <taxon>Momordica</taxon>
    </lineage>
</organism>
<dbReference type="GO" id="GO:0031490">
    <property type="term" value="F:chromatin DNA binding"/>
    <property type="evidence" value="ECO:0007669"/>
    <property type="project" value="InterPro"/>
</dbReference>
<evidence type="ECO:0000313" key="3">
    <source>
        <dbReference type="RefSeq" id="XP_022138947.1"/>
    </source>
</evidence>
<dbReference type="GO" id="GO:0003713">
    <property type="term" value="F:transcription coactivator activity"/>
    <property type="evidence" value="ECO:0007669"/>
    <property type="project" value="InterPro"/>
</dbReference>
<sequence length="360" mass="40380">MVPGLPENGRADCEEDAWDDFLFSQRGKVSHQIVNDAVQEEKPFIISTPGMSPSALLEEVSESDRDNDICSVTPLQRLLKMVNVMSPKALSASISDIDSIVCMTDRVASSAPLNKSKAEISEDLVGTVTSRLRKRCSIFGGSTGSRRTRHCRNTRMYTSSRRMMYCESYDLNSTFTERSRIETPEHSHWRGFSLPFKQYLLEEIRKINEQLIDTVVSVCDKDMITTDNAATNDRSEGIIVECSFAAMRISSNKISQQASALQLTVHPLKLLVPKGYPHCSPIFNKLKLEACPTDCEELSLKTREKFNMCVRSLPHPFSISEVARTWDACAREVVSEFAQRNGGGSFTSKYGSWEDCLHHA</sequence>
<dbReference type="PANTHER" id="PTHR33137">
    <property type="entry name" value="MEDIATOR OF RNA POLYMERASE II TRANSCRIPTION SUBUNIT 15A-RELATED"/>
    <property type="match status" value="1"/>
</dbReference>
<evidence type="ECO:0000259" key="1">
    <source>
        <dbReference type="Pfam" id="PF21539"/>
    </source>
</evidence>
<dbReference type="InterPro" id="IPR048386">
    <property type="entry name" value="Med15_C"/>
</dbReference>
<reference evidence="3" key="1">
    <citation type="submission" date="2025-08" db="UniProtKB">
        <authorList>
            <consortium name="RefSeq"/>
        </authorList>
    </citation>
    <scope>IDENTIFICATION</scope>
    <source>
        <strain evidence="3">OHB3-1</strain>
    </source>
</reference>
<dbReference type="Proteomes" id="UP000504603">
    <property type="component" value="Unplaced"/>
</dbReference>
<dbReference type="GeneID" id="111010000"/>
<accession>A0A6J1CCM7</accession>
<proteinExistence type="predicted"/>
<dbReference type="AlphaFoldDB" id="A0A6J1CCM7"/>
<protein>
    <submittedName>
        <fullName evidence="3">Mediator of RNA polymerase II transcription subunit 15a-like isoform X1</fullName>
    </submittedName>
</protein>
<dbReference type="PANTHER" id="PTHR33137:SF4">
    <property type="entry name" value="MEDIATOR OF RNA POLYMERASE II TRANSCRIPTION SUBUNIT 15A-RELATED"/>
    <property type="match status" value="1"/>
</dbReference>
<dbReference type="RefSeq" id="XP_022138947.1">
    <property type="nucleotide sequence ID" value="XM_022283255.1"/>
</dbReference>